<keyword evidence="6" id="KW-1185">Reference proteome</keyword>
<keyword evidence="4" id="KW-0812">Transmembrane</keyword>
<evidence type="ECO:0000256" key="2">
    <source>
        <dbReference type="ARBA" id="ARBA00023136"/>
    </source>
</evidence>
<protein>
    <recommendedName>
        <fullName evidence="7">Mce associated membrane protein</fullName>
    </recommendedName>
</protein>
<accession>A0AAD1IV34</accession>
<dbReference type="PANTHER" id="PTHR37042">
    <property type="entry name" value="OUTER MEMBRANE PROTEIN RV1973"/>
    <property type="match status" value="1"/>
</dbReference>
<dbReference type="RefSeq" id="WP_064915687.1">
    <property type="nucleotide sequence ID" value="NZ_AP022617.1"/>
</dbReference>
<feature type="region of interest" description="Disordered" evidence="3">
    <location>
        <begin position="1"/>
        <end position="40"/>
    </location>
</feature>
<comment type="subcellular location">
    <subcellularLocation>
        <location evidence="1">Membrane</location>
    </subcellularLocation>
</comment>
<dbReference type="PANTHER" id="PTHR37042:SF4">
    <property type="entry name" value="OUTER MEMBRANE PROTEIN RV1973"/>
    <property type="match status" value="1"/>
</dbReference>
<evidence type="ECO:0008006" key="7">
    <source>
        <dbReference type="Google" id="ProtNLM"/>
    </source>
</evidence>
<proteinExistence type="predicted"/>
<sequence length="206" mass="22013">MTDTPKEEQTTVEQFEPEATAVEEPTAESSTADEPAAAPAVATRRSIPWERVFAYGVVPALALVLAVAGGYLFWRNYTADAAEQAREDSVAAARSIAISMLTYEPQSVEQQLGAAKEQLTGTFRDTYSSLIDTVVVPGAKERQISAVTDVPAAASVSAEPDHAVVLLFVNQTVTVGSEPPTNTASSVRVTLDKVGDQWRVSEFQPI</sequence>
<evidence type="ECO:0000256" key="4">
    <source>
        <dbReference type="SAM" id="Phobius"/>
    </source>
</evidence>
<reference evidence="5 6" key="1">
    <citation type="journal article" date="2019" name="Emerg. Microbes Infect.">
        <title>Comprehensive subspecies identification of 175 nontuberculous mycobacteria species based on 7547 genomic profiles.</title>
        <authorList>
            <person name="Matsumoto Y."/>
            <person name="Kinjo T."/>
            <person name="Motooka D."/>
            <person name="Nabeya D."/>
            <person name="Jung N."/>
            <person name="Uechi K."/>
            <person name="Horii T."/>
            <person name="Iida T."/>
            <person name="Fujita J."/>
            <person name="Nakamura S."/>
        </authorList>
    </citation>
    <scope>NUCLEOTIDE SEQUENCE [LARGE SCALE GENOMIC DNA]</scope>
    <source>
        <strain evidence="5 6">JCM 15658</strain>
    </source>
</reference>
<feature type="transmembrane region" description="Helical" evidence="4">
    <location>
        <begin position="52"/>
        <end position="74"/>
    </location>
</feature>
<evidence type="ECO:0000256" key="3">
    <source>
        <dbReference type="SAM" id="MobiDB-lite"/>
    </source>
</evidence>
<evidence type="ECO:0000313" key="6">
    <source>
        <dbReference type="Proteomes" id="UP000466039"/>
    </source>
</evidence>
<gene>
    <name evidence="5" type="ORF">MMON_02820</name>
</gene>
<dbReference type="Proteomes" id="UP000466039">
    <property type="component" value="Chromosome"/>
</dbReference>
<dbReference type="EMBL" id="AP022617">
    <property type="protein sequence ID" value="BBZ58981.1"/>
    <property type="molecule type" value="Genomic_DNA"/>
</dbReference>
<name>A0AAD1IV34_MYCMB</name>
<dbReference type="GO" id="GO:0016020">
    <property type="term" value="C:membrane"/>
    <property type="evidence" value="ECO:0007669"/>
    <property type="project" value="UniProtKB-SubCell"/>
</dbReference>
<dbReference type="AlphaFoldDB" id="A0AAD1IV34"/>
<organism evidence="5 6">
    <name type="scientific">Mycolicibacterium monacense</name>
    <name type="common">Mycobacterium monacense</name>
    <dbReference type="NCBI Taxonomy" id="85693"/>
    <lineage>
        <taxon>Bacteria</taxon>
        <taxon>Bacillati</taxon>
        <taxon>Actinomycetota</taxon>
        <taxon>Actinomycetes</taxon>
        <taxon>Mycobacteriales</taxon>
        <taxon>Mycobacteriaceae</taxon>
        <taxon>Mycolicibacterium</taxon>
    </lineage>
</organism>
<evidence type="ECO:0000313" key="5">
    <source>
        <dbReference type="EMBL" id="BBZ58981.1"/>
    </source>
</evidence>
<evidence type="ECO:0000256" key="1">
    <source>
        <dbReference type="ARBA" id="ARBA00004370"/>
    </source>
</evidence>
<keyword evidence="2 4" id="KW-0472">Membrane</keyword>
<keyword evidence="4" id="KW-1133">Transmembrane helix</keyword>
<feature type="compositionally biased region" description="Low complexity" evidence="3">
    <location>
        <begin position="17"/>
        <end position="40"/>
    </location>
</feature>